<comment type="caution">
    <text evidence="3">The sequence shown here is derived from an EMBL/GenBank/DDBJ whole genome shotgun (WGS) entry which is preliminary data.</text>
</comment>
<gene>
    <name evidence="3" type="ORF">INR99_02455</name>
</gene>
<dbReference type="GO" id="GO:0016787">
    <property type="term" value="F:hydrolase activity"/>
    <property type="evidence" value="ECO:0007669"/>
    <property type="project" value="UniProtKB-KW"/>
</dbReference>
<feature type="domain" description="Cell wall hydrolase SleB" evidence="2">
    <location>
        <begin position="85"/>
        <end position="193"/>
    </location>
</feature>
<protein>
    <submittedName>
        <fullName evidence="3">Cell wall hydrolase</fullName>
    </submittedName>
</protein>
<evidence type="ECO:0000259" key="2">
    <source>
        <dbReference type="Pfam" id="PF07486"/>
    </source>
</evidence>
<feature type="signal peptide" evidence="1">
    <location>
        <begin position="1"/>
        <end position="24"/>
    </location>
</feature>
<evidence type="ECO:0000313" key="4">
    <source>
        <dbReference type="Proteomes" id="UP000604481"/>
    </source>
</evidence>
<evidence type="ECO:0000256" key="1">
    <source>
        <dbReference type="SAM" id="SignalP"/>
    </source>
</evidence>
<evidence type="ECO:0000313" key="3">
    <source>
        <dbReference type="EMBL" id="MBE9608200.1"/>
    </source>
</evidence>
<proteinExistence type="predicted"/>
<dbReference type="Proteomes" id="UP000604481">
    <property type="component" value="Unassembled WGS sequence"/>
</dbReference>
<sequence length="198" mass="21408">MLIRSILTLLLLATLIVLMTVASAAYSPSLAISLPTASQMVARSVASAPSPAPASAVAQPEADPPISKADRDLLVLNVFNEARGDTPEGMRAILAVTMARTESQCFPDTIREVIYQPRQFSWTHQRGTARTLAAAKAREPLALAKVCAVVDEFIGDGAPAGDELLYHAHSVRPVWAGSSQLKRSRVLRHHVFYQHKNC</sequence>
<accession>A0A8J7FFR4</accession>
<dbReference type="Pfam" id="PF07486">
    <property type="entry name" value="Hydrolase_2"/>
    <property type="match status" value="1"/>
</dbReference>
<feature type="chain" id="PRO_5035319837" evidence="1">
    <location>
        <begin position="25"/>
        <end position="198"/>
    </location>
</feature>
<keyword evidence="4" id="KW-1185">Reference proteome</keyword>
<dbReference type="InterPro" id="IPR042047">
    <property type="entry name" value="SleB_dom1"/>
</dbReference>
<keyword evidence="1" id="KW-0732">Signal</keyword>
<reference evidence="3 4" key="1">
    <citation type="submission" date="2020-10" db="EMBL/GenBank/DDBJ databases">
        <title>The genome sequence of Chitinilyticum litopenaei 4Y14.</title>
        <authorList>
            <person name="Liu Y."/>
        </authorList>
    </citation>
    <scope>NUCLEOTIDE SEQUENCE [LARGE SCALE GENOMIC DNA]</scope>
    <source>
        <strain evidence="3 4">4Y14</strain>
    </source>
</reference>
<organism evidence="3 4">
    <name type="scientific">Chitinilyticum piscinae</name>
    <dbReference type="NCBI Taxonomy" id="2866724"/>
    <lineage>
        <taxon>Bacteria</taxon>
        <taxon>Pseudomonadati</taxon>
        <taxon>Pseudomonadota</taxon>
        <taxon>Betaproteobacteria</taxon>
        <taxon>Neisseriales</taxon>
        <taxon>Chitinibacteraceae</taxon>
        <taxon>Chitinilyticum</taxon>
    </lineage>
</organism>
<dbReference type="AlphaFoldDB" id="A0A8J7FFR4"/>
<keyword evidence="3" id="KW-0378">Hydrolase</keyword>
<dbReference type="RefSeq" id="WP_194114700.1">
    <property type="nucleotide sequence ID" value="NZ_JADFUA010000001.1"/>
</dbReference>
<dbReference type="Gene3D" id="1.10.10.2520">
    <property type="entry name" value="Cell wall hydrolase SleB, domain 1"/>
    <property type="match status" value="1"/>
</dbReference>
<dbReference type="EMBL" id="JADFUA010000001">
    <property type="protein sequence ID" value="MBE9608200.1"/>
    <property type="molecule type" value="Genomic_DNA"/>
</dbReference>
<dbReference type="InterPro" id="IPR011105">
    <property type="entry name" value="Cell_wall_hydrolase_SleB"/>
</dbReference>
<name>A0A8J7FFR4_9NEIS</name>